<dbReference type="SUPFAM" id="SSF48264">
    <property type="entry name" value="Cytochrome P450"/>
    <property type="match status" value="1"/>
</dbReference>
<evidence type="ECO:0000256" key="4">
    <source>
        <dbReference type="ARBA" id="ARBA00022723"/>
    </source>
</evidence>
<keyword evidence="4 8" id="KW-0479">Metal-binding</keyword>
<dbReference type="GO" id="GO:0004497">
    <property type="term" value="F:monooxygenase activity"/>
    <property type="evidence" value="ECO:0007669"/>
    <property type="project" value="UniProtKB-KW"/>
</dbReference>
<dbReference type="InterPro" id="IPR001128">
    <property type="entry name" value="Cyt_P450"/>
</dbReference>
<gene>
    <name evidence="10" type="ORF">Cfor_05868</name>
</gene>
<dbReference type="GO" id="GO:0020037">
    <property type="term" value="F:heme binding"/>
    <property type="evidence" value="ECO:0007669"/>
    <property type="project" value="InterPro"/>
</dbReference>
<evidence type="ECO:0000256" key="8">
    <source>
        <dbReference type="PIRSR" id="PIRSR602401-1"/>
    </source>
</evidence>
<dbReference type="OrthoDB" id="3945418at2759"/>
<feature type="non-terminal residue" evidence="10">
    <location>
        <position position="1"/>
    </location>
</feature>
<dbReference type="GO" id="GO:0016705">
    <property type="term" value="F:oxidoreductase activity, acting on paired donors, with incorporation or reduction of molecular oxygen"/>
    <property type="evidence" value="ECO:0007669"/>
    <property type="project" value="InterPro"/>
</dbReference>
<dbReference type="EMBL" id="BLKM01000834">
    <property type="protein sequence ID" value="GFG38893.1"/>
    <property type="molecule type" value="Genomic_DNA"/>
</dbReference>
<dbReference type="InterPro" id="IPR017972">
    <property type="entry name" value="Cyt_P450_CS"/>
</dbReference>
<dbReference type="InterPro" id="IPR050479">
    <property type="entry name" value="CYP11_CYP27_families"/>
</dbReference>
<evidence type="ECO:0000256" key="5">
    <source>
        <dbReference type="ARBA" id="ARBA00023002"/>
    </source>
</evidence>
<dbReference type="Pfam" id="PF00067">
    <property type="entry name" value="p450"/>
    <property type="match status" value="1"/>
</dbReference>
<name>A0A6L2Q1X0_COPFO</name>
<dbReference type="PRINTS" id="PR00385">
    <property type="entry name" value="P450"/>
</dbReference>
<dbReference type="PROSITE" id="PS00086">
    <property type="entry name" value="CYTOCHROME_P450"/>
    <property type="match status" value="1"/>
</dbReference>
<proteinExistence type="inferred from homology"/>
<dbReference type="Gene3D" id="1.10.630.10">
    <property type="entry name" value="Cytochrome P450"/>
    <property type="match status" value="1"/>
</dbReference>
<evidence type="ECO:0000313" key="11">
    <source>
        <dbReference type="Proteomes" id="UP000502823"/>
    </source>
</evidence>
<comment type="caution">
    <text evidence="10">The sequence shown here is derived from an EMBL/GenBank/DDBJ whole genome shotgun (WGS) entry which is preliminary data.</text>
</comment>
<evidence type="ECO:0000313" key="10">
    <source>
        <dbReference type="EMBL" id="GFG38893.1"/>
    </source>
</evidence>
<dbReference type="InParanoid" id="A0A6L2Q1X0"/>
<feature type="binding site" description="axial binding residue" evidence="8">
    <location>
        <position position="191"/>
    </location>
    <ligand>
        <name>heme</name>
        <dbReference type="ChEBI" id="CHEBI:30413"/>
    </ligand>
    <ligandPart>
        <name>Fe</name>
        <dbReference type="ChEBI" id="CHEBI:18248"/>
    </ligandPart>
</feature>
<keyword evidence="3 8" id="KW-0349">Heme</keyword>
<dbReference type="PRINTS" id="PR00463">
    <property type="entry name" value="EP450I"/>
</dbReference>
<keyword evidence="11" id="KW-1185">Reference proteome</keyword>
<accession>A0A6L2Q1X0</accession>
<evidence type="ECO:0000256" key="7">
    <source>
        <dbReference type="ARBA" id="ARBA00023033"/>
    </source>
</evidence>
<dbReference type="PANTHER" id="PTHR24279">
    <property type="entry name" value="CYTOCHROME P450"/>
    <property type="match status" value="1"/>
</dbReference>
<evidence type="ECO:0000256" key="9">
    <source>
        <dbReference type="RuleBase" id="RU000461"/>
    </source>
</evidence>
<keyword evidence="6 8" id="KW-0408">Iron</keyword>
<evidence type="ECO:0000256" key="2">
    <source>
        <dbReference type="ARBA" id="ARBA00010617"/>
    </source>
</evidence>
<keyword evidence="7 9" id="KW-0503">Monooxygenase</keyword>
<protein>
    <submittedName>
        <fullName evidence="10">Uncharacterized protein</fullName>
    </submittedName>
</protein>
<evidence type="ECO:0000256" key="6">
    <source>
        <dbReference type="ARBA" id="ARBA00023004"/>
    </source>
</evidence>
<organism evidence="10 11">
    <name type="scientific">Coptotermes formosanus</name>
    <name type="common">Formosan subterranean termite</name>
    <dbReference type="NCBI Taxonomy" id="36987"/>
    <lineage>
        <taxon>Eukaryota</taxon>
        <taxon>Metazoa</taxon>
        <taxon>Ecdysozoa</taxon>
        <taxon>Arthropoda</taxon>
        <taxon>Hexapoda</taxon>
        <taxon>Insecta</taxon>
        <taxon>Pterygota</taxon>
        <taxon>Neoptera</taxon>
        <taxon>Polyneoptera</taxon>
        <taxon>Dictyoptera</taxon>
        <taxon>Blattodea</taxon>
        <taxon>Blattoidea</taxon>
        <taxon>Termitoidae</taxon>
        <taxon>Rhinotermitidae</taxon>
        <taxon>Coptotermes</taxon>
    </lineage>
</organism>
<keyword evidence="5 9" id="KW-0560">Oxidoreductase</keyword>
<dbReference type="InterPro" id="IPR002401">
    <property type="entry name" value="Cyt_P450_E_grp-I"/>
</dbReference>
<dbReference type="Proteomes" id="UP000502823">
    <property type="component" value="Unassembled WGS sequence"/>
</dbReference>
<feature type="non-terminal residue" evidence="10">
    <location>
        <position position="207"/>
    </location>
</feature>
<dbReference type="InterPro" id="IPR036396">
    <property type="entry name" value="Cyt_P450_sf"/>
</dbReference>
<comment type="cofactor">
    <cofactor evidence="1 8">
        <name>heme</name>
        <dbReference type="ChEBI" id="CHEBI:30413"/>
    </cofactor>
</comment>
<comment type="similarity">
    <text evidence="2 9">Belongs to the cytochrome P450 family.</text>
</comment>
<dbReference type="AlphaFoldDB" id="A0A6L2Q1X0"/>
<reference evidence="11" key="1">
    <citation type="submission" date="2020-01" db="EMBL/GenBank/DDBJ databases">
        <title>Draft genome sequence of the Termite Coptotermes fromosanus.</title>
        <authorList>
            <person name="Itakura S."/>
            <person name="Yosikawa Y."/>
            <person name="Umezawa K."/>
        </authorList>
    </citation>
    <scope>NUCLEOTIDE SEQUENCE [LARGE SCALE GENOMIC DNA]</scope>
</reference>
<dbReference type="GO" id="GO:0005506">
    <property type="term" value="F:iron ion binding"/>
    <property type="evidence" value="ECO:0007669"/>
    <property type="project" value="InterPro"/>
</dbReference>
<sequence>VALKYINKAAERLNNLPKDTGRELTVLEKILAMDPNPKTAMVMALDTMFAAIDSTAYATASLLYHLAKNPDKQQKLFEEIQRYLPDKDQPLTSDILNELRYLKACIKESMRLKPVVTGNIRKLSKDMVLSNYKVPKGTRITMPSLMLSTLDKYYPQADKFIPEPWIKGDPQYTTKTHPFVTMPFGFGPRMCIGRRFGELEIETLLTK</sequence>
<evidence type="ECO:0000256" key="1">
    <source>
        <dbReference type="ARBA" id="ARBA00001971"/>
    </source>
</evidence>
<dbReference type="PANTHER" id="PTHR24279:SF120">
    <property type="entry name" value="CYTOCHROME P450"/>
    <property type="match status" value="1"/>
</dbReference>
<evidence type="ECO:0000256" key="3">
    <source>
        <dbReference type="ARBA" id="ARBA00022617"/>
    </source>
</evidence>